<dbReference type="Pfam" id="PF01660">
    <property type="entry name" value="Vmethyltransf"/>
    <property type="match status" value="1"/>
</dbReference>
<keyword evidence="2" id="KW-0696">RNA-directed RNA polymerase</keyword>
<keyword evidence="5" id="KW-0547">Nucleotide-binding</keyword>
<evidence type="ECO:0000259" key="11">
    <source>
        <dbReference type="PROSITE" id="PS51657"/>
    </source>
</evidence>
<sequence>MNDVSNDCDAERTFPSFNQLVKKFDLEGSNFGVAGVNRWLADRNQNPLKSAVQEALAGEYRRCLVSRPKGQVTINEALTTEEQCYLEELYPDVEISFSPTCVNDHGKLAASRKIEREVLFRKLGFSSDSSRLSNGDVKDSFSLSRDSCGLAPPPTGATRGEEALLQCGGSDRVGLGSLLPEEESVAEFCGSIDAVGGRAYSSGKLSEVFDPINSSRAILKEVGGDLVAGIMRGEIGVHYCSPLLGAYDSSRLTQRRDRATNILRTKFVTKEQHMLLDNYLHSAVDIVHPRYCFQRSQDCPVLSDRLLFVHSTYDMTLADIANAFDSAQANIGYGSAIFSSEILLLDSGVIPGFDIEFEIKRDRTGRRTTIRFSFKGDNGFNYVHDYFNYIALFTTNTFSSTNRSGFSIELLENRGGIQFFRISRLHAASNMDLTHSIYLSDHISKCYLVQFPSYDGSVISPIDSSISGDPWSALPAEISWERFLVSEQTVNKTCAFILSSTEEKFKPEQILGYLRSTTTRSVFSGKVYIPGDNLSATQLSALANALYLYLYDMKYSRGKLLQQAINDIAYWRGGRECERKNVLNQGRSKSYFDYFCEIFGSGPIERPIQPNRFIKRVPRKFEYDKNIGAFIPSNLTFSKVDRAFVIEGPDYQTRVKDCLKVTVKRRFSVLNFVRNLFTIRGSLRLYSAWLLTKIGYFRAFFLKAFACLAAYKVIRAFMGAFVEIRSFSVVEPPDAVIPAHSVVVPDAVSEIVVDTVEDEVAVQIHESPDAPVVSPCDVVEKESAEVVTLDSNPDPGVSPDLGEFVAETGSTFVFKESNIINVSGQGNSCLFRALSLNRLPSGMTSDNEYIAALRKLLIDNPGSPADVDELLEECKPGAEAGLATARAFAFKFNIKVHLHYPEQRLNYIVGPDQPTRIIHLVLANNHYRIVNNCDFDYPIDRKLKRKVIVPSININGFISELRTHVSFVVLEAPRSGLVSGTYFYNNLLNECSLHRECRNDSVGNVLRACLDSKYFVRVILLLERDNIDVDLIEETLDSLGACARLYDIRSNGYMCVEFSVSVRHRVGFSSLIASYDRFDCTPSRGKMHCDVVNNVLHFCVNSERIVHGVPSYYDYRLIVRASRSGSDVKVYRNRIVIEVPVHNGMPEERGFVLDELKRLIPKHQVGGTVIFVDSELADLLDVVAYLRSCFDYVYVNDTNKSFSDRTVAQFVPEVRDHDIAINSMIEVRSLWTISVVTMRAKLSESFDEVRSGVLNGLRIRAADPTYCMIDLVACKVVFGTATGSYQWGYNGKELLEVSSLFQSNGELKRAAAASLSSRGHKYIAVSRDSRLNHGLQLEGMYRNIDLSNLADFDVEYVCGVPGSGKTHFILTSNRDSETNLLLSVTRHAAIDMKRRAVEMKLKLTDDRIRTVDSFLINPNVGRVGTVWLDEALMVHCGLWYWIAFLSQCKRLVVVGDHKQIPYINRDGVVTVKHVPDFKRFKTQTLSTCFRCPLDVVCWLDLKGGYSERIRGTSSSKCPSVAVVEIGDANSVPRITDNTVKYLVFTQNERDDLSRRGFPSVSTIHEFQGNQHKRVWLVRTQTKDIPLFNSQPHVLVALTRHTQEFKYFTVNASDRLAATVKTILSFDRGMIQSRKVAFNAGGDFRPDRAVILYQQERKFRDVYSKFDGTNYVSADFESLVPLPDLVLVDDWLSVGCDLGFLQDIFDRIFPGASQYGYDFDHDNFEYSNFELDLDFAISLSLPRRRKYDTLLPVLRTTVQDAVHSSQKISLKAFAERNGNVPTLSGFVDQRYEAKRLFDNLLALCKPSEVFSSLPIDFDFVSFRNWLNGQPTAVFPAILSEPQFWDTDFCAYNFIVKNIAKIDLDRGAELRYKSPQTIAFQAKTINAYFCPLLKNFMDRVLSVLPENIVLFNAMSPSQFCAVLNDRFPLSLVKRLSKFLEIDFSKYDKSQDLTTLLLEMFLLEHFGISQQVIYLWYYMHRFTYIFDRNNSFAAVVEYQRKSGDAGTWRLNTLVQLAYLVTAFDFTNGLEFFMVLSGDDSVVFLREYPHDLNVNLNLLSTRYNLEAKVLDYRTPYFCSKFLIITADGWLFVPDTVKLIGKLGRRDLVDYNHVEEYRISFNDNLAFYRDSRNWTYISECINDRYNLTGEHCCVYSTLLTVASDTRKFKELYTLKRDHVFGAFNTRPKLEI</sequence>
<dbReference type="Gene3D" id="3.40.50.300">
    <property type="entry name" value="P-loop containing nucleotide triphosphate hydrolases"/>
    <property type="match status" value="2"/>
</dbReference>
<dbReference type="InterPro" id="IPR043502">
    <property type="entry name" value="DNA/RNA_pol_sf"/>
</dbReference>
<gene>
    <name evidence="13" type="primary">ORF1</name>
</gene>
<dbReference type="SUPFAM" id="SSF56672">
    <property type="entry name" value="DNA/RNA polymerases"/>
    <property type="match status" value="1"/>
</dbReference>
<keyword evidence="7" id="KW-0067">ATP-binding</keyword>
<dbReference type="InterPro" id="IPR027351">
    <property type="entry name" value="(+)RNA_virus_helicase_core_dom"/>
</dbReference>
<evidence type="ECO:0000313" key="13">
    <source>
        <dbReference type="EMBL" id="QED42956.1"/>
    </source>
</evidence>
<evidence type="ECO:0000259" key="12">
    <source>
        <dbReference type="PROSITE" id="PS51743"/>
    </source>
</evidence>
<dbReference type="Pfam" id="PF00978">
    <property type="entry name" value="RdRP_2"/>
    <property type="match status" value="1"/>
</dbReference>
<evidence type="ECO:0000256" key="3">
    <source>
        <dbReference type="ARBA" id="ARBA00022679"/>
    </source>
</evidence>
<dbReference type="InterPro" id="IPR027417">
    <property type="entry name" value="P-loop_NTPase"/>
</dbReference>
<dbReference type="GO" id="GO:0016556">
    <property type="term" value="P:mRNA modification"/>
    <property type="evidence" value="ECO:0007669"/>
    <property type="project" value="InterPro"/>
</dbReference>
<dbReference type="GO" id="GO:0006351">
    <property type="term" value="P:DNA-templated transcription"/>
    <property type="evidence" value="ECO:0007669"/>
    <property type="project" value="InterPro"/>
</dbReference>
<keyword evidence="3" id="KW-0808">Transferase</keyword>
<dbReference type="GO" id="GO:0039694">
    <property type="term" value="P:viral RNA genome replication"/>
    <property type="evidence" value="ECO:0007669"/>
    <property type="project" value="InterPro"/>
</dbReference>
<accession>A0A7G3KGA7</accession>
<evidence type="ECO:0000256" key="2">
    <source>
        <dbReference type="ARBA" id="ARBA00022484"/>
    </source>
</evidence>
<keyword evidence="8" id="KW-0693">Viral RNA replication</keyword>
<dbReference type="PROSITE" id="PS50507">
    <property type="entry name" value="RDRP_SSRNA_POS"/>
    <property type="match status" value="1"/>
</dbReference>
<evidence type="ECO:0000256" key="4">
    <source>
        <dbReference type="ARBA" id="ARBA00022695"/>
    </source>
</evidence>
<dbReference type="InterPro" id="IPR007094">
    <property type="entry name" value="RNA-dir_pol_PSvirus"/>
</dbReference>
<evidence type="ECO:0000256" key="5">
    <source>
        <dbReference type="ARBA" id="ARBA00022741"/>
    </source>
</evidence>
<dbReference type="PROSITE" id="PS51657">
    <property type="entry name" value="PSRV_HELICASE"/>
    <property type="match status" value="1"/>
</dbReference>
<dbReference type="GO" id="GO:0003968">
    <property type="term" value="F:RNA-directed RNA polymerase activity"/>
    <property type="evidence" value="ECO:0007669"/>
    <property type="project" value="UniProtKB-KW"/>
</dbReference>
<dbReference type="EMBL" id="MK231110">
    <property type="protein sequence ID" value="QED42956.1"/>
    <property type="molecule type" value="Genomic_RNA"/>
</dbReference>
<evidence type="ECO:0000256" key="9">
    <source>
        <dbReference type="ARBA" id="ARBA00047984"/>
    </source>
</evidence>
<dbReference type="Pfam" id="PF01443">
    <property type="entry name" value="Viral_helicase1"/>
    <property type="match status" value="1"/>
</dbReference>
<feature type="domain" description="RdRp catalytic" evidence="10">
    <location>
        <begin position="1934"/>
        <end position="2049"/>
    </location>
</feature>
<organism evidence="13">
    <name type="scientific">Entomophthora virgavirus A</name>
    <dbReference type="NCBI Taxonomy" id="2592730"/>
    <lineage>
        <taxon>Viruses</taxon>
        <taxon>Riboviria</taxon>
        <taxon>Orthornavirae</taxon>
        <taxon>Kitrinoviricota</taxon>
        <taxon>Alsuviricetes</taxon>
        <taxon>Martellivirales</taxon>
        <taxon>Virgaviridae</taxon>
    </lineage>
</organism>
<dbReference type="GO" id="GO:0005524">
    <property type="term" value="F:ATP binding"/>
    <property type="evidence" value="ECO:0007669"/>
    <property type="project" value="UniProtKB-KW"/>
</dbReference>
<evidence type="ECO:0000256" key="7">
    <source>
        <dbReference type="ARBA" id="ARBA00022840"/>
    </source>
</evidence>
<dbReference type="GO" id="GO:0003724">
    <property type="term" value="F:RNA helicase activity"/>
    <property type="evidence" value="ECO:0007669"/>
    <property type="project" value="UniProtKB-EC"/>
</dbReference>
<dbReference type="GO" id="GO:0006396">
    <property type="term" value="P:RNA processing"/>
    <property type="evidence" value="ECO:0007669"/>
    <property type="project" value="InterPro"/>
</dbReference>
<keyword evidence="6" id="KW-0378">Hydrolase</keyword>
<dbReference type="GO" id="GO:0003723">
    <property type="term" value="F:RNA binding"/>
    <property type="evidence" value="ECO:0007669"/>
    <property type="project" value="InterPro"/>
</dbReference>
<feature type="domain" description="Alphavirus-like MT" evidence="12">
    <location>
        <begin position="96"/>
        <end position="393"/>
    </location>
</feature>
<name>A0A7G3KGA7_9VIRU</name>
<reference evidence="13" key="1">
    <citation type="submission" date="2018-11" db="EMBL/GenBank/DDBJ databases">
        <authorList>
            <person name="Jo Y."/>
            <person name="Cho W.K."/>
        </authorList>
    </citation>
    <scope>NUCLEOTIDE SEQUENCE</scope>
    <source>
        <strain evidence="13">Won</strain>
    </source>
</reference>
<proteinExistence type="predicted"/>
<dbReference type="GO" id="GO:0008174">
    <property type="term" value="F:mRNA methyltransferase activity"/>
    <property type="evidence" value="ECO:0007669"/>
    <property type="project" value="UniProtKB-UniRule"/>
</dbReference>
<evidence type="ECO:0000256" key="6">
    <source>
        <dbReference type="ARBA" id="ARBA00022801"/>
    </source>
</evidence>
<protein>
    <recommendedName>
        <fullName evidence="1">Replicase large subunit</fullName>
    </recommendedName>
</protein>
<comment type="catalytic activity">
    <reaction evidence="9">
        <text>ATP + H2O = ADP + phosphate + H(+)</text>
        <dbReference type="Rhea" id="RHEA:13065"/>
        <dbReference type="ChEBI" id="CHEBI:15377"/>
        <dbReference type="ChEBI" id="CHEBI:15378"/>
        <dbReference type="ChEBI" id="CHEBI:30616"/>
        <dbReference type="ChEBI" id="CHEBI:43474"/>
        <dbReference type="ChEBI" id="CHEBI:456216"/>
        <dbReference type="EC" id="3.6.4.13"/>
    </reaction>
</comment>
<dbReference type="InterPro" id="IPR002588">
    <property type="entry name" value="Alphavirus-like_MT_dom"/>
</dbReference>
<feature type="domain" description="(+)RNA virus helicase C-terminal" evidence="11">
    <location>
        <begin position="1326"/>
        <end position="1641"/>
    </location>
</feature>
<dbReference type="PROSITE" id="PS51743">
    <property type="entry name" value="ALPHAVIRUS_MT"/>
    <property type="match status" value="1"/>
</dbReference>
<evidence type="ECO:0000259" key="10">
    <source>
        <dbReference type="PROSITE" id="PS50507"/>
    </source>
</evidence>
<evidence type="ECO:0000256" key="8">
    <source>
        <dbReference type="ARBA" id="ARBA00022953"/>
    </source>
</evidence>
<keyword evidence="4" id="KW-0548">Nucleotidyltransferase</keyword>
<dbReference type="GO" id="GO:0016787">
    <property type="term" value="F:hydrolase activity"/>
    <property type="evidence" value="ECO:0007669"/>
    <property type="project" value="UniProtKB-KW"/>
</dbReference>
<dbReference type="InterPro" id="IPR001788">
    <property type="entry name" value="RNA-dep_RNA_pol_alsuvir"/>
</dbReference>
<dbReference type="SUPFAM" id="SSF52540">
    <property type="entry name" value="P-loop containing nucleoside triphosphate hydrolases"/>
    <property type="match status" value="1"/>
</dbReference>
<evidence type="ECO:0000256" key="1">
    <source>
        <dbReference type="ARBA" id="ARBA00013540"/>
    </source>
</evidence>